<name>A0A183HR31_9BILA</name>
<feature type="compositionally biased region" description="Acidic residues" evidence="1">
    <location>
        <begin position="53"/>
        <end position="65"/>
    </location>
</feature>
<organism evidence="4">
    <name type="scientific">Onchocerca flexuosa</name>
    <dbReference type="NCBI Taxonomy" id="387005"/>
    <lineage>
        <taxon>Eukaryota</taxon>
        <taxon>Metazoa</taxon>
        <taxon>Ecdysozoa</taxon>
        <taxon>Nematoda</taxon>
        <taxon>Chromadorea</taxon>
        <taxon>Rhabditida</taxon>
        <taxon>Spirurina</taxon>
        <taxon>Spiruromorpha</taxon>
        <taxon>Filarioidea</taxon>
        <taxon>Onchocercidae</taxon>
        <taxon>Onchocerca</taxon>
    </lineage>
</organism>
<evidence type="ECO:0000256" key="1">
    <source>
        <dbReference type="SAM" id="MobiDB-lite"/>
    </source>
</evidence>
<evidence type="ECO:0000313" key="3">
    <source>
        <dbReference type="Proteomes" id="UP000267606"/>
    </source>
</evidence>
<evidence type="ECO:0000313" key="4">
    <source>
        <dbReference type="WBParaSite" id="OFLC_0000994201-mRNA-1"/>
    </source>
</evidence>
<feature type="compositionally biased region" description="Polar residues" evidence="1">
    <location>
        <begin position="28"/>
        <end position="37"/>
    </location>
</feature>
<feature type="compositionally biased region" description="Basic and acidic residues" evidence="1">
    <location>
        <begin position="38"/>
        <end position="48"/>
    </location>
</feature>
<reference evidence="4" key="1">
    <citation type="submission" date="2016-06" db="UniProtKB">
        <authorList>
            <consortium name="WormBaseParasite"/>
        </authorList>
    </citation>
    <scope>IDENTIFICATION</scope>
</reference>
<accession>A0A183HR31</accession>
<dbReference type="AlphaFoldDB" id="A0A183HR31"/>
<evidence type="ECO:0000313" key="2">
    <source>
        <dbReference type="EMBL" id="VDO64629.1"/>
    </source>
</evidence>
<dbReference type="EMBL" id="UZAJ01012732">
    <property type="protein sequence ID" value="VDO64629.1"/>
    <property type="molecule type" value="Genomic_DNA"/>
</dbReference>
<dbReference type="Proteomes" id="UP000267606">
    <property type="component" value="Unassembled WGS sequence"/>
</dbReference>
<feature type="compositionally biased region" description="Basic and acidic residues" evidence="1">
    <location>
        <begin position="66"/>
        <end position="76"/>
    </location>
</feature>
<protein>
    <submittedName>
        <fullName evidence="4">Transmembrane protein</fullName>
    </submittedName>
</protein>
<sequence length="76" mass="8355">MGLATAGWLLNYGGIFYLISDCFLSESESNQKNGANERSSESKGKVSESNDNNSDDEPMEVDIVDSETKITESENR</sequence>
<feature type="region of interest" description="Disordered" evidence="1">
    <location>
        <begin position="28"/>
        <end position="76"/>
    </location>
</feature>
<gene>
    <name evidence="2" type="ORF">OFLC_LOCUS9943</name>
</gene>
<reference evidence="2 3" key="2">
    <citation type="submission" date="2018-11" db="EMBL/GenBank/DDBJ databases">
        <authorList>
            <consortium name="Pathogen Informatics"/>
        </authorList>
    </citation>
    <scope>NUCLEOTIDE SEQUENCE [LARGE SCALE GENOMIC DNA]</scope>
</reference>
<dbReference type="WBParaSite" id="OFLC_0000994201-mRNA-1">
    <property type="protein sequence ID" value="OFLC_0000994201-mRNA-1"/>
    <property type="gene ID" value="OFLC_0000994201"/>
</dbReference>
<keyword evidence="3" id="KW-1185">Reference proteome</keyword>
<proteinExistence type="predicted"/>